<sequence length="86" mass="9351">MHATTVRSGANANSGSDDSETERAMSKESDELAGDWFIVPLLTFNLACAAMDAAGLICSKAPLPGIWKEASRETFAWERESCTLRR</sequence>
<comment type="caution">
    <text evidence="2">The sequence shown here is derived from an EMBL/GenBank/DDBJ whole genome shotgun (WGS) entry which is preliminary data.</text>
</comment>
<organism evidence="2 3">
    <name type="scientific">Reyranella soli</name>
    <dbReference type="NCBI Taxonomy" id="1230389"/>
    <lineage>
        <taxon>Bacteria</taxon>
        <taxon>Pseudomonadati</taxon>
        <taxon>Pseudomonadota</taxon>
        <taxon>Alphaproteobacteria</taxon>
        <taxon>Hyphomicrobiales</taxon>
        <taxon>Reyranellaceae</taxon>
        <taxon>Reyranella</taxon>
    </lineage>
</organism>
<evidence type="ECO:0000313" key="3">
    <source>
        <dbReference type="Proteomes" id="UP000321058"/>
    </source>
</evidence>
<evidence type="ECO:0000313" key="2">
    <source>
        <dbReference type="EMBL" id="GEP55083.1"/>
    </source>
</evidence>
<accession>A0A512N849</accession>
<name>A0A512N849_9HYPH</name>
<dbReference type="EMBL" id="BKAJ01000033">
    <property type="protein sequence ID" value="GEP55083.1"/>
    <property type="molecule type" value="Genomic_DNA"/>
</dbReference>
<dbReference type="AlphaFoldDB" id="A0A512N849"/>
<dbReference type="Proteomes" id="UP000321058">
    <property type="component" value="Unassembled WGS sequence"/>
</dbReference>
<proteinExistence type="predicted"/>
<keyword evidence="3" id="KW-1185">Reference proteome</keyword>
<protein>
    <submittedName>
        <fullName evidence="2">Uncharacterized protein</fullName>
    </submittedName>
</protein>
<feature type="region of interest" description="Disordered" evidence="1">
    <location>
        <begin position="1"/>
        <end position="27"/>
    </location>
</feature>
<evidence type="ECO:0000256" key="1">
    <source>
        <dbReference type="SAM" id="MobiDB-lite"/>
    </source>
</evidence>
<gene>
    <name evidence="2" type="ORF">RSO01_22490</name>
</gene>
<feature type="compositionally biased region" description="Polar residues" evidence="1">
    <location>
        <begin position="1"/>
        <end position="16"/>
    </location>
</feature>
<reference evidence="2 3" key="1">
    <citation type="submission" date="2019-07" db="EMBL/GenBank/DDBJ databases">
        <title>Whole genome shotgun sequence of Reyranella soli NBRC 108950.</title>
        <authorList>
            <person name="Hosoyama A."/>
            <person name="Uohara A."/>
            <person name="Ohji S."/>
            <person name="Ichikawa N."/>
        </authorList>
    </citation>
    <scope>NUCLEOTIDE SEQUENCE [LARGE SCALE GENOMIC DNA]</scope>
    <source>
        <strain evidence="2 3">NBRC 108950</strain>
    </source>
</reference>